<dbReference type="Pfam" id="PF00656">
    <property type="entry name" value="Peptidase_C14"/>
    <property type="match status" value="1"/>
</dbReference>
<feature type="compositionally biased region" description="Acidic residues" evidence="1">
    <location>
        <begin position="229"/>
        <end position="247"/>
    </location>
</feature>
<proteinExistence type="predicted"/>
<name>A0A0V1JSG0_TRIPS</name>
<dbReference type="Pfam" id="PF13927">
    <property type="entry name" value="Ig_3"/>
    <property type="match status" value="1"/>
</dbReference>
<evidence type="ECO:0000259" key="4">
    <source>
        <dbReference type="PROSITE" id="PS50835"/>
    </source>
</evidence>
<dbReference type="InterPro" id="IPR011029">
    <property type="entry name" value="DEATH-like_dom_sf"/>
</dbReference>
<reference evidence="5 6" key="1">
    <citation type="submission" date="2015-01" db="EMBL/GenBank/DDBJ databases">
        <title>Evolution of Trichinella species and genotypes.</title>
        <authorList>
            <person name="Korhonen P.K."/>
            <person name="Edoardo P."/>
            <person name="Giuseppe L.R."/>
            <person name="Gasser R.B."/>
        </authorList>
    </citation>
    <scope>NUCLEOTIDE SEQUENCE [LARGE SCALE GENOMIC DNA]</scope>
    <source>
        <strain evidence="5">ISS176</strain>
    </source>
</reference>
<dbReference type="EMBL" id="JYDV01000052">
    <property type="protein sequence ID" value="KRZ37900.1"/>
    <property type="molecule type" value="Genomic_DNA"/>
</dbReference>
<dbReference type="PROSITE" id="PS50208">
    <property type="entry name" value="CASPASE_P20"/>
    <property type="match status" value="1"/>
</dbReference>
<protein>
    <submittedName>
        <fullName evidence="5">Mucosa-associated lymphoid tissue lymphoma translocation protein 1</fullName>
    </submittedName>
</protein>
<feature type="region of interest" description="Disordered" evidence="1">
    <location>
        <begin position="226"/>
        <end position="247"/>
    </location>
</feature>
<dbReference type="InterPro" id="IPR041077">
    <property type="entry name" value="MALT1_Ig"/>
</dbReference>
<dbReference type="GO" id="GO:0004197">
    <property type="term" value="F:cysteine-type endopeptidase activity"/>
    <property type="evidence" value="ECO:0007669"/>
    <property type="project" value="InterPro"/>
</dbReference>
<dbReference type="PANTHER" id="PTHR22576">
    <property type="entry name" value="MUCOSA ASSOCIATED LYMPHOID TISSUE LYMPHOMA TRANSLOCATION PROTEIN 1/PARACASPASE"/>
    <property type="match status" value="1"/>
</dbReference>
<feature type="domain" description="Caspase family p20" evidence="3">
    <location>
        <begin position="312"/>
        <end position="440"/>
    </location>
</feature>
<dbReference type="SUPFAM" id="SSF52129">
    <property type="entry name" value="Caspase-like"/>
    <property type="match status" value="1"/>
</dbReference>
<dbReference type="InterPro" id="IPR013783">
    <property type="entry name" value="Ig-like_fold"/>
</dbReference>
<dbReference type="InterPro" id="IPR007110">
    <property type="entry name" value="Ig-like_dom"/>
</dbReference>
<dbReference type="InterPro" id="IPR052039">
    <property type="entry name" value="Caspase-related_regulators"/>
</dbReference>
<evidence type="ECO:0000313" key="6">
    <source>
        <dbReference type="Proteomes" id="UP000054826"/>
    </source>
</evidence>
<dbReference type="Pfam" id="PF18703">
    <property type="entry name" value="MALT1_Ig"/>
    <property type="match status" value="1"/>
</dbReference>
<accession>A0A0V1JSG0</accession>
<keyword evidence="2" id="KW-0812">Transmembrane</keyword>
<dbReference type="InterPro" id="IPR001309">
    <property type="entry name" value="Pept_C14_p20"/>
</dbReference>
<dbReference type="CDD" id="cd00096">
    <property type="entry name" value="Ig"/>
    <property type="match status" value="1"/>
</dbReference>
<dbReference type="Proteomes" id="UP000054826">
    <property type="component" value="Unassembled WGS sequence"/>
</dbReference>
<feature type="transmembrane region" description="Helical" evidence="2">
    <location>
        <begin position="595"/>
        <end position="621"/>
    </location>
</feature>
<dbReference type="SUPFAM" id="SSF47986">
    <property type="entry name" value="DEATH domain"/>
    <property type="match status" value="1"/>
</dbReference>
<evidence type="ECO:0000259" key="3">
    <source>
        <dbReference type="PROSITE" id="PS50208"/>
    </source>
</evidence>
<dbReference type="InterPro" id="IPR029030">
    <property type="entry name" value="Caspase-like_dom_sf"/>
</dbReference>
<dbReference type="AlphaFoldDB" id="A0A0V1JSG0"/>
<comment type="caution">
    <text evidence="5">The sequence shown here is derived from an EMBL/GenBank/DDBJ whole genome shotgun (WGS) entry which is preliminary data.</text>
</comment>
<dbReference type="SUPFAM" id="SSF48726">
    <property type="entry name" value="Immunoglobulin"/>
    <property type="match status" value="1"/>
</dbReference>
<dbReference type="InterPro" id="IPR036179">
    <property type="entry name" value="Ig-like_dom_sf"/>
</dbReference>
<dbReference type="PANTHER" id="PTHR22576:SF37">
    <property type="entry name" value="MUCOSA-ASSOCIATED LYMPHOID TISSUE LYMPHOMA TRANSLOCATION PROTEIN 1"/>
    <property type="match status" value="1"/>
</dbReference>
<keyword evidence="2" id="KW-1133">Transmembrane helix</keyword>
<sequence length="708" mass="81116">MNSSSSGNKDFSCDSCMDASSNSKFSSKTTLADIPWLTAKHLSSSLATNSKWRQLVKHIPLENMTSSDVIQSLQQSCSPAEALLQFLGKRQTTVADMLNYCHEAHLLEPQLILHRKFQHVKIVEQLHLIVENSSMSNGILACAATGFPYPEYHWYCDGHRIDTDESNCTLFIDNKNLSQGAWYYCIVSNEVKRSDIWDEFYFKDDKQYKSALQTISIHVDSTGFKFEEKDDDEQGEEEGEEEEEEEEEGFLLLMETKINFSFLMLSFFIALANSQNSSVYSKDEGVSDISDLKSKDIVSSGNIDLESRLYAVDKVALIICNSKYENIPTLLTPFQDGSTLAECLIQLGFKTVTLSDLTLSEMHFMIKEYCQLLGSGVYAVLYFVGHGFEVGGQCYLLPTDVKSHMVSFTECLCTEEILTMMQEMDPAVSVIFLDICRRQENFEIPEKDFKRYTPRVKRNCIIGYATSFGEGAYEIVGESNGVFMKYLKKYVKLEKPIAEVLTLVMQDLEMDDRARKFQFPEIRTNLSKSRSLADPLIYTGHTETFDLRTCRWQQIHRMLIFYFYFCILNYARFLDINSIAELPEPIQVVFETFDVYIMIWFDFCAFFSNLVLVYASVFSLCSSNPDYSKKYSTNLIFPEILKPISSVVELGRRKRLTLKTQLNQLQKLKQPLVIDVELIYNSTGEMMGRRTVTVGDILISSLHHHTVH</sequence>
<feature type="domain" description="Ig-like" evidence="4">
    <location>
        <begin position="109"/>
        <end position="189"/>
    </location>
</feature>
<dbReference type="Gene3D" id="2.60.40.10">
    <property type="entry name" value="Immunoglobulins"/>
    <property type="match status" value="1"/>
</dbReference>
<keyword evidence="2" id="KW-0472">Membrane</keyword>
<dbReference type="Gene3D" id="2.60.40.3360">
    <property type="match status" value="1"/>
</dbReference>
<dbReference type="InterPro" id="IPR011600">
    <property type="entry name" value="Pept_C14_caspase"/>
</dbReference>
<dbReference type="Gene3D" id="3.40.50.1460">
    <property type="match status" value="1"/>
</dbReference>
<dbReference type="InterPro" id="IPR033540">
    <property type="entry name" value="MALT1_IG-like_dom_sf"/>
</dbReference>
<evidence type="ECO:0000313" key="5">
    <source>
        <dbReference type="EMBL" id="KRZ37900.1"/>
    </source>
</evidence>
<organism evidence="5 6">
    <name type="scientific">Trichinella pseudospiralis</name>
    <name type="common">Parasitic roundworm</name>
    <dbReference type="NCBI Taxonomy" id="6337"/>
    <lineage>
        <taxon>Eukaryota</taxon>
        <taxon>Metazoa</taxon>
        <taxon>Ecdysozoa</taxon>
        <taxon>Nematoda</taxon>
        <taxon>Enoplea</taxon>
        <taxon>Dorylaimia</taxon>
        <taxon>Trichinellida</taxon>
        <taxon>Trichinellidae</taxon>
        <taxon>Trichinella</taxon>
    </lineage>
</organism>
<evidence type="ECO:0000256" key="2">
    <source>
        <dbReference type="SAM" id="Phobius"/>
    </source>
</evidence>
<dbReference type="Gene3D" id="1.10.533.10">
    <property type="entry name" value="Death Domain, Fas"/>
    <property type="match status" value="1"/>
</dbReference>
<dbReference type="PROSITE" id="PS50835">
    <property type="entry name" value="IG_LIKE"/>
    <property type="match status" value="1"/>
</dbReference>
<evidence type="ECO:0000256" key="1">
    <source>
        <dbReference type="SAM" id="MobiDB-lite"/>
    </source>
</evidence>
<dbReference type="GO" id="GO:0006508">
    <property type="term" value="P:proteolysis"/>
    <property type="evidence" value="ECO:0007669"/>
    <property type="project" value="InterPro"/>
</dbReference>
<gene>
    <name evidence="5" type="primary">MALT1</name>
    <name evidence="5" type="ORF">T4C_4764</name>
</gene>